<reference evidence="1 2" key="1">
    <citation type="submission" date="2020-02" db="EMBL/GenBank/DDBJ databases">
        <title>Paenibacillus sp. nov., isolated from rhizosphere soil of tomato.</title>
        <authorList>
            <person name="Weon H.-Y."/>
            <person name="Lee S.A."/>
        </authorList>
    </citation>
    <scope>NUCLEOTIDE SEQUENCE [LARGE SCALE GENOMIC DNA]</scope>
    <source>
        <strain evidence="1 2">14171R-81</strain>
        <plasmid evidence="1 2">unnamed1</plasmid>
    </source>
</reference>
<geneLocation type="plasmid" evidence="1 2">
    <name>unnamed1</name>
</geneLocation>
<organism evidence="1 2">
    <name type="scientific">Paenibacillus rhizovicinus</name>
    <dbReference type="NCBI Taxonomy" id="2704463"/>
    <lineage>
        <taxon>Bacteria</taxon>
        <taxon>Bacillati</taxon>
        <taxon>Bacillota</taxon>
        <taxon>Bacilli</taxon>
        <taxon>Bacillales</taxon>
        <taxon>Paenibacillaceae</taxon>
        <taxon>Paenibacillus</taxon>
    </lineage>
</organism>
<dbReference type="Pfam" id="PF14022">
    <property type="entry name" value="DUF4238"/>
    <property type="match status" value="1"/>
</dbReference>
<proteinExistence type="predicted"/>
<dbReference type="KEGG" id="prz:GZH47_31460"/>
<protein>
    <submittedName>
        <fullName evidence="1">DUF4238 domain-containing protein</fullName>
    </submittedName>
</protein>
<sequence>MGKTVKNQHYVPQIYLRHFTNNYNLIGVIESKTGNRFSCNIKNVAAERYFYDIDELDEQPMETILSRIEPLFATIFPKIKSRFMLSNPENVFETHDVLDSDSFTYAAFWLTLQLYRTKKMRNAFYDSFTALANWFITDFTEQVSPAELHVKLLHNHVLQDFELSKSMFTDYYWSVAVNQTEWPFVTSDTPVVRSQAFERSDKNVTWMAQQLNEGNISHNYGTVVTYPFDPMFSLLLWEKKHFHYMQRFDNRFLPADQITVVMMNKSQMDNCERHAFHRIQ</sequence>
<keyword evidence="1" id="KW-0614">Plasmid</keyword>
<dbReference type="InterPro" id="IPR025332">
    <property type="entry name" value="DUF4238"/>
</dbReference>
<keyword evidence="2" id="KW-1185">Reference proteome</keyword>
<dbReference type="RefSeq" id="WP_162645567.1">
    <property type="nucleotide sequence ID" value="NZ_CP048287.1"/>
</dbReference>
<evidence type="ECO:0000313" key="1">
    <source>
        <dbReference type="EMBL" id="QHW35420.1"/>
    </source>
</evidence>
<dbReference type="EMBL" id="CP048287">
    <property type="protein sequence ID" value="QHW35420.1"/>
    <property type="molecule type" value="Genomic_DNA"/>
</dbReference>
<accession>A0A6C0P9X6</accession>
<gene>
    <name evidence="1" type="ORF">GZH47_31460</name>
</gene>
<evidence type="ECO:0000313" key="2">
    <source>
        <dbReference type="Proteomes" id="UP000479114"/>
    </source>
</evidence>
<name>A0A6C0P9X6_9BACL</name>
<dbReference type="Proteomes" id="UP000479114">
    <property type="component" value="Plasmid unnamed1"/>
</dbReference>
<dbReference type="AlphaFoldDB" id="A0A6C0P9X6"/>